<keyword evidence="1" id="KW-0472">Membrane</keyword>
<evidence type="ECO:0000313" key="2">
    <source>
        <dbReference type="EMBL" id="GGH61329.1"/>
    </source>
</evidence>
<evidence type="ECO:0000313" key="3">
    <source>
        <dbReference type="Proteomes" id="UP000600171"/>
    </source>
</evidence>
<feature type="transmembrane region" description="Helical" evidence="1">
    <location>
        <begin position="147"/>
        <end position="166"/>
    </location>
</feature>
<gene>
    <name evidence="2" type="ORF">GCM10007359_10380</name>
</gene>
<reference evidence="2 3" key="1">
    <citation type="journal article" date="2014" name="Int. J. Syst. Evol. Microbiol.">
        <title>Complete genome sequence of Corynebacterium casei LMG S-19264T (=DSM 44701T), isolated from a smear-ripened cheese.</title>
        <authorList>
            <consortium name="US DOE Joint Genome Institute (JGI-PGF)"/>
            <person name="Walter F."/>
            <person name="Albersmeier A."/>
            <person name="Kalinowski J."/>
            <person name="Ruckert C."/>
        </authorList>
    </citation>
    <scope>NUCLEOTIDE SEQUENCE [LARGE SCALE GENOMIC DNA]</scope>
    <source>
        <strain evidence="2 3">CCM 8669</strain>
    </source>
</reference>
<comment type="caution">
    <text evidence="2">The sequence shown here is derived from an EMBL/GenBank/DDBJ whole genome shotgun (WGS) entry which is preliminary data.</text>
</comment>
<feature type="transmembrane region" description="Helical" evidence="1">
    <location>
        <begin position="173"/>
        <end position="192"/>
    </location>
</feature>
<feature type="transmembrane region" description="Helical" evidence="1">
    <location>
        <begin position="276"/>
        <end position="294"/>
    </location>
</feature>
<dbReference type="EMBL" id="BMDC01000001">
    <property type="protein sequence ID" value="GGH61329.1"/>
    <property type="molecule type" value="Genomic_DNA"/>
</dbReference>
<dbReference type="Proteomes" id="UP000600171">
    <property type="component" value="Unassembled WGS sequence"/>
</dbReference>
<accession>A0A917MS97</accession>
<keyword evidence="1" id="KW-1133">Transmembrane helix</keyword>
<feature type="transmembrane region" description="Helical" evidence="1">
    <location>
        <begin position="212"/>
        <end position="229"/>
    </location>
</feature>
<evidence type="ECO:0000256" key="1">
    <source>
        <dbReference type="SAM" id="Phobius"/>
    </source>
</evidence>
<feature type="transmembrane region" description="Helical" evidence="1">
    <location>
        <begin position="83"/>
        <end position="112"/>
    </location>
</feature>
<protein>
    <recommendedName>
        <fullName evidence="4">DUF418 domain-containing protein</fullName>
    </recommendedName>
</protein>
<sequence>MALVSMFVAHVAPSAGPGGVLNLSEFLTAALFAMLVGISAELSKERMNFPTLFASSVVRGIGLIALGLYIASWGAQVDIVLQYLGLLSIIVALLVFLPTWLNAVIALASWWFTPWAMAYFEPVHQRLVSEGSLLHYLTLWMFEGPNYRTFTMVAWAAAGIVLIRLVRNRAAALQIFAAPLLTAAAGATWYYAHTIMEFLPYTGNRWEVGFDLLLAASAVCWCLVIARVFSRRESFLEIFTVAGRMTLSLYVLQIALLALYADLAPSYGFSSRDDSWPMLVFLTVISLLFAWIWHRAFARTFIRRGPLETIFALLTGRG</sequence>
<feature type="transmembrane region" description="Helical" evidence="1">
    <location>
        <begin position="241"/>
        <end position="261"/>
    </location>
</feature>
<feature type="transmembrane region" description="Helical" evidence="1">
    <location>
        <begin position="52"/>
        <end position="71"/>
    </location>
</feature>
<name>A0A917MS97_9MICC</name>
<dbReference type="AlphaFoldDB" id="A0A917MS97"/>
<feature type="transmembrane region" description="Helical" evidence="1">
    <location>
        <begin position="20"/>
        <end position="40"/>
    </location>
</feature>
<keyword evidence="3" id="KW-1185">Reference proteome</keyword>
<proteinExistence type="predicted"/>
<organism evidence="2 3">
    <name type="scientific">Rothia aerolata</name>
    <dbReference type="NCBI Taxonomy" id="1812262"/>
    <lineage>
        <taxon>Bacteria</taxon>
        <taxon>Bacillati</taxon>
        <taxon>Actinomycetota</taxon>
        <taxon>Actinomycetes</taxon>
        <taxon>Micrococcales</taxon>
        <taxon>Micrococcaceae</taxon>
        <taxon>Rothia</taxon>
    </lineage>
</organism>
<evidence type="ECO:0008006" key="4">
    <source>
        <dbReference type="Google" id="ProtNLM"/>
    </source>
</evidence>
<keyword evidence="1" id="KW-0812">Transmembrane</keyword>